<dbReference type="Proteomes" id="UP000636479">
    <property type="component" value="Unassembled WGS sequence"/>
</dbReference>
<proteinExistence type="predicted"/>
<evidence type="ECO:0000313" key="1">
    <source>
        <dbReference type="EMBL" id="KAF7309860.1"/>
    </source>
</evidence>
<keyword evidence="2" id="KW-1185">Reference proteome</keyword>
<comment type="caution">
    <text evidence="1">The sequence shown here is derived from an EMBL/GenBank/DDBJ whole genome shotgun (WGS) entry which is preliminary data.</text>
</comment>
<protein>
    <recommendedName>
        <fullName evidence="3">F-box domain-containing protein</fullName>
    </recommendedName>
</protein>
<evidence type="ECO:0000313" key="2">
    <source>
        <dbReference type="Proteomes" id="UP000636479"/>
    </source>
</evidence>
<dbReference type="OrthoDB" id="3541472at2759"/>
<name>A0A8H6T0T2_9AGAR</name>
<sequence>MSFERLAPELVDDILAHASKSMPPKRVKALRTVCHAFEAALAPRFFAALTVVLGGSQRDMLEAVARGQTGWTKHTRTLKVVVKRSKANMVPLVTRVLNALPEIGTASLTFNTLSIPRPALSVIFTHLARSLTTLHITFKDLADNGINWHAFTCGPAWPRLPLLHTLRLSFDDPQQWEYAGSDICDALLRADSTRDLTTLHVYAPHPDPDGFPGPPVQLSAVYDALGTPRLKHVTLPPGMLDAVSLRDLTHLAVTGKGELDPAVWTALADARARITELRLPVIGTGLGEYLETYSGLEVLVVDLDYYEETATLDMRLLTALTNHAATMRVLAVRAQYGGCWSFGPQMAGEVSKLVNLRVLVASVDIDRVPWAEGMAPAQVVDNAVEHFATTMAHLPHLNHAALLQTLGPGLHGGRDSGAIMCHEQHARRAIEDAFDALPLSAAVPGRVGPVVFAARALYHHTPVDGGMAKWEVLQQITRGKFAKEAVPAFARI</sequence>
<dbReference type="EMBL" id="JACAZF010000003">
    <property type="protein sequence ID" value="KAF7309860.1"/>
    <property type="molecule type" value="Genomic_DNA"/>
</dbReference>
<accession>A0A8H6T0T2</accession>
<dbReference type="AlphaFoldDB" id="A0A8H6T0T2"/>
<dbReference type="GeneID" id="59342941"/>
<evidence type="ECO:0008006" key="3">
    <source>
        <dbReference type="Google" id="ProtNLM"/>
    </source>
</evidence>
<reference evidence="1" key="1">
    <citation type="submission" date="2020-05" db="EMBL/GenBank/DDBJ databases">
        <title>Mycena genomes resolve the evolution of fungal bioluminescence.</title>
        <authorList>
            <person name="Tsai I.J."/>
        </authorList>
    </citation>
    <scope>NUCLEOTIDE SEQUENCE</scope>
    <source>
        <strain evidence="1">171206Taipei</strain>
    </source>
</reference>
<organism evidence="1 2">
    <name type="scientific">Mycena indigotica</name>
    <dbReference type="NCBI Taxonomy" id="2126181"/>
    <lineage>
        <taxon>Eukaryota</taxon>
        <taxon>Fungi</taxon>
        <taxon>Dikarya</taxon>
        <taxon>Basidiomycota</taxon>
        <taxon>Agaricomycotina</taxon>
        <taxon>Agaricomycetes</taxon>
        <taxon>Agaricomycetidae</taxon>
        <taxon>Agaricales</taxon>
        <taxon>Marasmiineae</taxon>
        <taxon>Mycenaceae</taxon>
        <taxon>Mycena</taxon>
    </lineage>
</organism>
<dbReference type="RefSeq" id="XP_037223310.1">
    <property type="nucleotide sequence ID" value="XM_037360425.1"/>
</dbReference>
<gene>
    <name evidence="1" type="ORF">MIND_00358100</name>
</gene>